<evidence type="ECO:0000256" key="1">
    <source>
        <dbReference type="SAM" id="SignalP"/>
    </source>
</evidence>
<dbReference type="Proteomes" id="UP001138894">
    <property type="component" value="Unassembled WGS sequence"/>
</dbReference>
<sequence>MKKIFTLCLFAIAMLIGTQTVSAQSTTVNEIKADAEKKTESLRKLISLEKTQMDDVYSVLVEYGKATTMQNNPDNNSLEKAESTLMSKMKQILTEEQFDRYMALEKKS</sequence>
<dbReference type="EMBL" id="JAGSPD010000006">
    <property type="protein sequence ID" value="MBV7269336.1"/>
    <property type="molecule type" value="Genomic_DNA"/>
</dbReference>
<feature type="signal peptide" evidence="1">
    <location>
        <begin position="1"/>
        <end position="23"/>
    </location>
</feature>
<proteinExistence type="predicted"/>
<evidence type="ECO:0008006" key="4">
    <source>
        <dbReference type="Google" id="ProtNLM"/>
    </source>
</evidence>
<comment type="caution">
    <text evidence="2">The sequence shown here is derived from an EMBL/GenBank/DDBJ whole genome shotgun (WGS) entry which is preliminary data.</text>
</comment>
<accession>A0A9X1JNE8</accession>
<gene>
    <name evidence="2" type="ORF">KCG49_09065</name>
</gene>
<reference evidence="2" key="1">
    <citation type="submission" date="2021-04" db="EMBL/GenBank/DDBJ databases">
        <authorList>
            <person name="Pira H."/>
            <person name="Risdian C."/>
            <person name="Wink J."/>
        </authorList>
    </citation>
    <scope>NUCLEOTIDE SEQUENCE</scope>
    <source>
        <strain evidence="2">WHY3</strain>
    </source>
</reference>
<name>A0A9X1JNE8_9FLAO</name>
<protein>
    <recommendedName>
        <fullName evidence="4">LTXXQ motif family protein</fullName>
    </recommendedName>
</protein>
<keyword evidence="3" id="KW-1185">Reference proteome</keyword>
<keyword evidence="1" id="KW-0732">Signal</keyword>
<organism evidence="2 3">
    <name type="scientific">Winogradskyella luteola</name>
    <dbReference type="NCBI Taxonomy" id="2828330"/>
    <lineage>
        <taxon>Bacteria</taxon>
        <taxon>Pseudomonadati</taxon>
        <taxon>Bacteroidota</taxon>
        <taxon>Flavobacteriia</taxon>
        <taxon>Flavobacteriales</taxon>
        <taxon>Flavobacteriaceae</taxon>
        <taxon>Winogradskyella</taxon>
    </lineage>
</organism>
<dbReference type="AlphaFoldDB" id="A0A9X1JNE8"/>
<dbReference type="RefSeq" id="WP_218546003.1">
    <property type="nucleotide sequence ID" value="NZ_JAGSPD010000006.1"/>
</dbReference>
<evidence type="ECO:0000313" key="3">
    <source>
        <dbReference type="Proteomes" id="UP001138894"/>
    </source>
</evidence>
<feature type="chain" id="PRO_5040879753" description="LTXXQ motif family protein" evidence="1">
    <location>
        <begin position="24"/>
        <end position="108"/>
    </location>
</feature>
<evidence type="ECO:0000313" key="2">
    <source>
        <dbReference type="EMBL" id="MBV7269336.1"/>
    </source>
</evidence>